<comment type="caution">
    <text evidence="1">The sequence shown here is derived from an EMBL/GenBank/DDBJ whole genome shotgun (WGS) entry which is preliminary data.</text>
</comment>
<sequence>MKCAERDGEVETDLTLKEEIDYSDEEPLANKVKKNKKDSSVVNEIEANCDDDRSDFDLQLDTQDSKNDVSDFDIEVSVVTRAKIVCCVCDTHFKTVEAMKRHVAHTSDGVCDAKYRSVRVNVKVK</sequence>
<reference evidence="1" key="1">
    <citation type="journal article" date="2021" name="G3 (Bethesda)">
        <title>Genome and transcriptome analysis of the beet armyworm Spodoptera exigua reveals targets for pest control. .</title>
        <authorList>
            <person name="Simon S."/>
            <person name="Breeschoten T."/>
            <person name="Jansen H.J."/>
            <person name="Dirks R.P."/>
            <person name="Schranz M.E."/>
            <person name="Ros V.I.D."/>
        </authorList>
    </citation>
    <scope>NUCLEOTIDE SEQUENCE</scope>
    <source>
        <strain evidence="1">TB_SE_WUR_2020</strain>
    </source>
</reference>
<protein>
    <submittedName>
        <fullName evidence="1">Uncharacterized protein</fullName>
    </submittedName>
</protein>
<name>A0A922MPD7_SPOEX</name>
<proteinExistence type="predicted"/>
<dbReference type="AlphaFoldDB" id="A0A922MPD7"/>
<accession>A0A922MPD7</accession>
<evidence type="ECO:0000313" key="1">
    <source>
        <dbReference type="EMBL" id="KAH9640347.1"/>
    </source>
</evidence>
<dbReference type="EMBL" id="JACEFF010000286">
    <property type="protein sequence ID" value="KAH9640347.1"/>
    <property type="molecule type" value="Genomic_DNA"/>
</dbReference>
<dbReference type="Proteomes" id="UP000814243">
    <property type="component" value="Unassembled WGS sequence"/>
</dbReference>
<gene>
    <name evidence="1" type="ORF">HF086_001699</name>
</gene>
<organism evidence="1 2">
    <name type="scientific">Spodoptera exigua</name>
    <name type="common">Beet armyworm</name>
    <name type="synonym">Noctua fulgens</name>
    <dbReference type="NCBI Taxonomy" id="7107"/>
    <lineage>
        <taxon>Eukaryota</taxon>
        <taxon>Metazoa</taxon>
        <taxon>Ecdysozoa</taxon>
        <taxon>Arthropoda</taxon>
        <taxon>Hexapoda</taxon>
        <taxon>Insecta</taxon>
        <taxon>Pterygota</taxon>
        <taxon>Neoptera</taxon>
        <taxon>Endopterygota</taxon>
        <taxon>Lepidoptera</taxon>
        <taxon>Glossata</taxon>
        <taxon>Ditrysia</taxon>
        <taxon>Noctuoidea</taxon>
        <taxon>Noctuidae</taxon>
        <taxon>Amphipyrinae</taxon>
        <taxon>Spodoptera</taxon>
    </lineage>
</organism>
<evidence type="ECO:0000313" key="2">
    <source>
        <dbReference type="Proteomes" id="UP000814243"/>
    </source>
</evidence>